<dbReference type="EMBL" id="VRYZ01000010">
    <property type="protein sequence ID" value="TXS89114.1"/>
    <property type="molecule type" value="Genomic_DNA"/>
</dbReference>
<dbReference type="AlphaFoldDB" id="A0A5C8ZMY3"/>
<dbReference type="RefSeq" id="WP_148065866.1">
    <property type="nucleotide sequence ID" value="NZ_VRYZ01000010.1"/>
</dbReference>
<sequence length="104" mass="11783">MEVLWNEARRRWRAMFETLQAGLDVPPGQRLRLEGLMEAIALLEPGCQDALQDAMDAQYQQVFGRSLGQDFGDQWRTFYAFPQIPAVMQRAPVWPSTADQSGPG</sequence>
<proteinExistence type="predicted"/>
<evidence type="ECO:0000313" key="1">
    <source>
        <dbReference type="EMBL" id="TXS89114.1"/>
    </source>
</evidence>
<dbReference type="OrthoDB" id="5737974at2"/>
<reference evidence="1 2" key="1">
    <citation type="submission" date="2019-08" db="EMBL/GenBank/DDBJ databases">
        <title>Parahaliea maris sp. nov., isolated from the surface seawater.</title>
        <authorList>
            <person name="Liu Y."/>
        </authorList>
    </citation>
    <scope>NUCLEOTIDE SEQUENCE [LARGE SCALE GENOMIC DNA]</scope>
    <source>
        <strain evidence="1 2">S2-26</strain>
    </source>
</reference>
<comment type="caution">
    <text evidence="1">The sequence shown here is derived from an EMBL/GenBank/DDBJ whole genome shotgun (WGS) entry which is preliminary data.</text>
</comment>
<name>A0A5C8ZMY3_9GAMM</name>
<accession>A0A5C8ZMY3</accession>
<organism evidence="1 2">
    <name type="scientific">Parahaliea aestuarii</name>
    <dbReference type="NCBI Taxonomy" id="1852021"/>
    <lineage>
        <taxon>Bacteria</taxon>
        <taxon>Pseudomonadati</taxon>
        <taxon>Pseudomonadota</taxon>
        <taxon>Gammaproteobacteria</taxon>
        <taxon>Cellvibrionales</taxon>
        <taxon>Halieaceae</taxon>
        <taxon>Parahaliea</taxon>
    </lineage>
</organism>
<protein>
    <submittedName>
        <fullName evidence="1">Uncharacterized protein</fullName>
    </submittedName>
</protein>
<gene>
    <name evidence="1" type="ORF">FVW59_18495</name>
</gene>
<dbReference type="Proteomes" id="UP000321933">
    <property type="component" value="Unassembled WGS sequence"/>
</dbReference>
<evidence type="ECO:0000313" key="2">
    <source>
        <dbReference type="Proteomes" id="UP000321933"/>
    </source>
</evidence>
<keyword evidence="2" id="KW-1185">Reference proteome</keyword>